<name>A0A2S8Q7M0_9GAMM</name>
<reference evidence="1 2" key="1">
    <citation type="submission" date="2018-02" db="EMBL/GenBank/DDBJ databases">
        <title>Five New Genomes of Indian Photorhabdus Isolates TSA.</title>
        <authorList>
            <person name="Dubay B."/>
            <person name="Somvanshi V.S."/>
        </authorList>
    </citation>
    <scope>NUCLEOTIDE SEQUENCE [LARGE SCALE GENOMIC DNA]</scope>
    <source>
        <strain evidence="1 2">H1</strain>
    </source>
</reference>
<comment type="caution">
    <text evidence="1">The sequence shown here is derived from an EMBL/GenBank/DDBJ whole genome shotgun (WGS) entry which is preliminary data.</text>
</comment>
<dbReference type="AlphaFoldDB" id="A0A2S8Q7M0"/>
<dbReference type="EMBL" id="PUWT01000007">
    <property type="protein sequence ID" value="PQQ28849.1"/>
    <property type="molecule type" value="Genomic_DNA"/>
</dbReference>
<evidence type="ECO:0000313" key="1">
    <source>
        <dbReference type="EMBL" id="PQQ28849.1"/>
    </source>
</evidence>
<dbReference type="NCBIfam" id="NF041551">
    <property type="entry name" value="YlcI_YnfO_N"/>
    <property type="match status" value="1"/>
</dbReference>
<dbReference type="SUPFAM" id="SSF47598">
    <property type="entry name" value="Ribbon-helix-helix"/>
    <property type="match status" value="1"/>
</dbReference>
<evidence type="ECO:0000313" key="2">
    <source>
        <dbReference type="Proteomes" id="UP000239550"/>
    </source>
</evidence>
<dbReference type="InterPro" id="IPR035069">
    <property type="entry name" value="TTHA1013/TTHA0281-like"/>
</dbReference>
<gene>
    <name evidence="1" type="ORF">C6H66_02930</name>
</gene>
<accession>A0A2S8Q7M0</accession>
<dbReference type="Pfam" id="PF05534">
    <property type="entry name" value="HicB"/>
    <property type="match status" value="1"/>
</dbReference>
<proteinExistence type="predicted"/>
<dbReference type="InterPro" id="IPR010985">
    <property type="entry name" value="Ribbon_hlx_hlx"/>
</dbReference>
<protein>
    <submittedName>
        <fullName evidence="1">Type II toxin-antitoxin system HicB family antitoxin</fullName>
    </submittedName>
</protein>
<dbReference type="SUPFAM" id="SSF143100">
    <property type="entry name" value="TTHA1013/TTHA0281-like"/>
    <property type="match status" value="1"/>
</dbReference>
<dbReference type="Proteomes" id="UP000239550">
    <property type="component" value="Unassembled WGS sequence"/>
</dbReference>
<dbReference type="RefSeq" id="WP_040148744.1">
    <property type="nucleotide sequence ID" value="NZ_CAWNTA010000138.1"/>
</dbReference>
<sequence>MKYLKYKGYLGTIEFDLENNTLFGKLEYIRDLVTYEAKTIAELENEFKISIDLYLQDCKELNKNPDVPYKGVFNVRVNPELHRKIAELALEEDVTVNAFVNQALENEVSKHHVGS</sequence>
<dbReference type="InterPro" id="IPR008651">
    <property type="entry name" value="Uncharacterised_HicB"/>
</dbReference>
<dbReference type="GO" id="GO:0006355">
    <property type="term" value="P:regulation of DNA-templated transcription"/>
    <property type="evidence" value="ECO:0007669"/>
    <property type="project" value="InterPro"/>
</dbReference>
<organism evidence="1 2">
    <name type="scientific">Photorhabdus hindustanensis</name>
    <dbReference type="NCBI Taxonomy" id="2918802"/>
    <lineage>
        <taxon>Bacteria</taxon>
        <taxon>Pseudomonadati</taxon>
        <taxon>Pseudomonadota</taxon>
        <taxon>Gammaproteobacteria</taxon>
        <taxon>Enterobacterales</taxon>
        <taxon>Morganellaceae</taxon>
        <taxon>Photorhabdus</taxon>
    </lineage>
</organism>
<keyword evidence="2" id="KW-1185">Reference proteome</keyword>